<organism evidence="1 2">
    <name type="scientific">Cetraspora pellucida</name>
    <dbReference type="NCBI Taxonomy" id="1433469"/>
    <lineage>
        <taxon>Eukaryota</taxon>
        <taxon>Fungi</taxon>
        <taxon>Fungi incertae sedis</taxon>
        <taxon>Mucoromycota</taxon>
        <taxon>Glomeromycotina</taxon>
        <taxon>Glomeromycetes</taxon>
        <taxon>Diversisporales</taxon>
        <taxon>Gigasporaceae</taxon>
        <taxon>Cetraspora</taxon>
    </lineage>
</organism>
<accession>A0A9N9FVL5</accession>
<comment type="caution">
    <text evidence="1">The sequence shown here is derived from an EMBL/GenBank/DDBJ whole genome shotgun (WGS) entry which is preliminary data.</text>
</comment>
<dbReference type="Proteomes" id="UP000789759">
    <property type="component" value="Unassembled WGS sequence"/>
</dbReference>
<protein>
    <submittedName>
        <fullName evidence="1">23622_t:CDS:1</fullName>
    </submittedName>
</protein>
<evidence type="ECO:0000313" key="2">
    <source>
        <dbReference type="Proteomes" id="UP000789759"/>
    </source>
</evidence>
<dbReference type="EMBL" id="CAJVQA010002862">
    <property type="protein sequence ID" value="CAG8559400.1"/>
    <property type="molecule type" value="Genomic_DNA"/>
</dbReference>
<name>A0A9N9FVL5_9GLOM</name>
<feature type="non-terminal residue" evidence="1">
    <location>
        <position position="74"/>
    </location>
</feature>
<reference evidence="1" key="1">
    <citation type="submission" date="2021-06" db="EMBL/GenBank/DDBJ databases">
        <authorList>
            <person name="Kallberg Y."/>
            <person name="Tangrot J."/>
            <person name="Rosling A."/>
        </authorList>
    </citation>
    <scope>NUCLEOTIDE SEQUENCE</scope>
    <source>
        <strain evidence="1">FL966</strain>
    </source>
</reference>
<keyword evidence="2" id="KW-1185">Reference proteome</keyword>
<evidence type="ECO:0000313" key="1">
    <source>
        <dbReference type="EMBL" id="CAG8559400.1"/>
    </source>
</evidence>
<gene>
    <name evidence="1" type="ORF">CPELLU_LOCUS5127</name>
</gene>
<sequence length="74" mass="8722">MLYLTLVVLDLQLKFYFFELLNLSPQLIIDIKNIIKDKSENKYASFSDQNTLHETITQSTLIAQIYKQININQQ</sequence>
<dbReference type="AlphaFoldDB" id="A0A9N9FVL5"/>
<proteinExistence type="predicted"/>